<evidence type="ECO:0008006" key="4">
    <source>
        <dbReference type="Google" id="ProtNLM"/>
    </source>
</evidence>
<evidence type="ECO:0000313" key="3">
    <source>
        <dbReference type="Proteomes" id="UP001175271"/>
    </source>
</evidence>
<evidence type="ECO:0000256" key="1">
    <source>
        <dbReference type="ARBA" id="ARBA00022679"/>
    </source>
</evidence>
<keyword evidence="3" id="KW-1185">Reference proteome</keyword>
<name>A0AA39GU77_9BILA</name>
<dbReference type="AlphaFoldDB" id="A0AA39GU77"/>
<evidence type="ECO:0000313" key="2">
    <source>
        <dbReference type="EMBL" id="KAK0393254.1"/>
    </source>
</evidence>
<dbReference type="GO" id="GO:0004378">
    <property type="term" value="F:GDP-Man:Man(1)GlcNAc(2)-PP-Dol alpha-1,3-mannosyltransferase activity"/>
    <property type="evidence" value="ECO:0007669"/>
    <property type="project" value="InterPro"/>
</dbReference>
<sequence>MKVTFLHPDLGIGEAIRLVVDAAINLPRHGHQVKVITNRYNRNDCHHETGSLDVSSVFSWIPHSICGDVYFIDQVSACIPIRVYLWFSTERVLFYCHCPDQLLTKLNRFERKKNVNLALEAYFLLKSRLSAMEYSKTFLVIAGGYDKINIEHSVNHCVQTGLRIQAFTLER</sequence>
<gene>
    <name evidence="2" type="ORF">QR680_000119</name>
</gene>
<accession>A0AA39GU77</accession>
<proteinExistence type="predicted"/>
<protein>
    <recommendedName>
        <fullName evidence="4">Glycosyltransferase subfamily 4-like N-terminal domain-containing protein</fullName>
    </recommendedName>
</protein>
<organism evidence="2 3">
    <name type="scientific">Steinernema hermaphroditum</name>
    <dbReference type="NCBI Taxonomy" id="289476"/>
    <lineage>
        <taxon>Eukaryota</taxon>
        <taxon>Metazoa</taxon>
        <taxon>Ecdysozoa</taxon>
        <taxon>Nematoda</taxon>
        <taxon>Chromadorea</taxon>
        <taxon>Rhabditida</taxon>
        <taxon>Tylenchina</taxon>
        <taxon>Panagrolaimomorpha</taxon>
        <taxon>Strongyloidoidea</taxon>
        <taxon>Steinernematidae</taxon>
        <taxon>Steinernema</taxon>
    </lineage>
</organism>
<dbReference type="PANTHER" id="PTHR45918:SF1">
    <property type="entry name" value="ALPHA-1,3_1,6-MANNOSYLTRANSFERASE ALG2"/>
    <property type="match status" value="1"/>
</dbReference>
<dbReference type="PANTHER" id="PTHR45918">
    <property type="entry name" value="ALPHA-1,3/1,6-MANNOSYLTRANSFERASE ALG2"/>
    <property type="match status" value="1"/>
</dbReference>
<comment type="caution">
    <text evidence="2">The sequence shown here is derived from an EMBL/GenBank/DDBJ whole genome shotgun (WGS) entry which is preliminary data.</text>
</comment>
<keyword evidence="1" id="KW-0808">Transferase</keyword>
<dbReference type="GO" id="GO:0012505">
    <property type="term" value="C:endomembrane system"/>
    <property type="evidence" value="ECO:0007669"/>
    <property type="project" value="TreeGrafter"/>
</dbReference>
<dbReference type="Proteomes" id="UP001175271">
    <property type="component" value="Unassembled WGS sequence"/>
</dbReference>
<dbReference type="InterPro" id="IPR027054">
    <property type="entry name" value="ALG2"/>
</dbReference>
<dbReference type="EMBL" id="JAUCMV010000005">
    <property type="protein sequence ID" value="KAK0393254.1"/>
    <property type="molecule type" value="Genomic_DNA"/>
</dbReference>
<reference evidence="2" key="1">
    <citation type="submission" date="2023-06" db="EMBL/GenBank/DDBJ databases">
        <title>Genomic analysis of the entomopathogenic nematode Steinernema hermaphroditum.</title>
        <authorList>
            <person name="Schwarz E.M."/>
            <person name="Heppert J.K."/>
            <person name="Baniya A."/>
            <person name="Schwartz H.T."/>
            <person name="Tan C.-H."/>
            <person name="Antoshechkin I."/>
            <person name="Sternberg P.W."/>
            <person name="Goodrich-Blair H."/>
            <person name="Dillman A.R."/>
        </authorList>
    </citation>
    <scope>NUCLEOTIDE SEQUENCE</scope>
    <source>
        <strain evidence="2">PS9179</strain>
        <tissue evidence="2">Whole animal</tissue>
    </source>
</reference>